<dbReference type="InterPro" id="IPR011992">
    <property type="entry name" value="EF-hand-dom_pair"/>
</dbReference>
<accession>A0AAE0G3L1</accession>
<keyword evidence="2" id="KW-1185">Reference proteome</keyword>
<name>A0AAE0G3L1_9CHLO</name>
<dbReference type="AlphaFoldDB" id="A0AAE0G3L1"/>
<organism evidence="1 2">
    <name type="scientific">Cymbomonas tetramitiformis</name>
    <dbReference type="NCBI Taxonomy" id="36881"/>
    <lineage>
        <taxon>Eukaryota</taxon>
        <taxon>Viridiplantae</taxon>
        <taxon>Chlorophyta</taxon>
        <taxon>Pyramimonadophyceae</taxon>
        <taxon>Pyramimonadales</taxon>
        <taxon>Pyramimonadaceae</taxon>
        <taxon>Cymbomonas</taxon>
    </lineage>
</organism>
<protein>
    <submittedName>
        <fullName evidence="1">Radial spoke protein</fullName>
    </submittedName>
</protein>
<reference evidence="1 2" key="1">
    <citation type="journal article" date="2015" name="Genome Biol. Evol.">
        <title>Comparative Genomics of a Bacterivorous Green Alga Reveals Evolutionary Causalities and Consequences of Phago-Mixotrophic Mode of Nutrition.</title>
        <authorList>
            <person name="Burns J.A."/>
            <person name="Paasch A."/>
            <person name="Narechania A."/>
            <person name="Kim E."/>
        </authorList>
    </citation>
    <scope>NUCLEOTIDE SEQUENCE [LARGE SCALE GENOMIC DNA]</scope>
    <source>
        <strain evidence="1 2">PLY_AMNH</strain>
    </source>
</reference>
<dbReference type="Proteomes" id="UP001190700">
    <property type="component" value="Unassembled WGS sequence"/>
</dbReference>
<dbReference type="EMBL" id="LGRX02010104">
    <property type="protein sequence ID" value="KAK3270970.1"/>
    <property type="molecule type" value="Genomic_DNA"/>
</dbReference>
<comment type="caution">
    <text evidence="1">The sequence shown here is derived from an EMBL/GenBank/DDBJ whole genome shotgun (WGS) entry which is preliminary data.</text>
</comment>
<sequence>MAEAKIDGMGLVNYIKFAPIAAHLLWSLIDLKSQTKRMAVIENMRQHEGGDFLHSFRDLSADLIRHILMQAFEDKDQQRTGVVYAKDVPDILASITQASRGKLELAPSEITALLSVMEEGLEGEVKYVDFIDLMYDALAHMARESAINARVHADQQVWKSQI</sequence>
<proteinExistence type="predicted"/>
<dbReference type="SUPFAM" id="SSF47473">
    <property type="entry name" value="EF-hand"/>
    <property type="match status" value="1"/>
</dbReference>
<gene>
    <name evidence="1" type="ORF">CYMTET_20658</name>
</gene>
<evidence type="ECO:0000313" key="1">
    <source>
        <dbReference type="EMBL" id="KAK3270970.1"/>
    </source>
</evidence>
<evidence type="ECO:0000313" key="2">
    <source>
        <dbReference type="Proteomes" id="UP001190700"/>
    </source>
</evidence>